<dbReference type="InterPro" id="IPR005158">
    <property type="entry name" value="BTAD"/>
</dbReference>
<dbReference type="EMBL" id="JBHMAG010000002">
    <property type="protein sequence ID" value="MFB9750278.1"/>
    <property type="molecule type" value="Genomic_DNA"/>
</dbReference>
<dbReference type="InterPro" id="IPR051677">
    <property type="entry name" value="AfsR-DnrI-RedD_regulator"/>
</dbReference>
<keyword evidence="4" id="KW-0804">Transcription</keyword>
<comment type="caution">
    <text evidence="7">The sequence shown here is derived from an EMBL/GenBank/DDBJ whole genome shotgun (WGS) entry which is preliminary data.</text>
</comment>
<keyword evidence="3" id="KW-0238">DNA-binding</keyword>
<evidence type="ECO:0000256" key="4">
    <source>
        <dbReference type="ARBA" id="ARBA00023163"/>
    </source>
</evidence>
<evidence type="ECO:0000313" key="8">
    <source>
        <dbReference type="Proteomes" id="UP001589619"/>
    </source>
</evidence>
<dbReference type="Proteomes" id="UP001589619">
    <property type="component" value="Unassembled WGS sequence"/>
</dbReference>
<keyword evidence="5" id="KW-0597">Phosphoprotein</keyword>
<keyword evidence="8" id="KW-1185">Reference proteome</keyword>
<dbReference type="RefSeq" id="WP_344916980.1">
    <property type="nucleotide sequence ID" value="NZ_BAAAYO010000021.1"/>
</dbReference>
<gene>
    <name evidence="7" type="ORF">ACFFNY_01720</name>
</gene>
<evidence type="ECO:0000256" key="3">
    <source>
        <dbReference type="ARBA" id="ARBA00023125"/>
    </source>
</evidence>
<evidence type="ECO:0000256" key="2">
    <source>
        <dbReference type="ARBA" id="ARBA00023015"/>
    </source>
</evidence>
<dbReference type="Gene3D" id="3.40.50.2300">
    <property type="match status" value="1"/>
</dbReference>
<evidence type="ECO:0000259" key="6">
    <source>
        <dbReference type="PROSITE" id="PS50110"/>
    </source>
</evidence>
<dbReference type="InterPro" id="IPR016032">
    <property type="entry name" value="Sig_transdc_resp-reg_C-effctor"/>
</dbReference>
<evidence type="ECO:0000256" key="5">
    <source>
        <dbReference type="PROSITE-ProRule" id="PRU00169"/>
    </source>
</evidence>
<dbReference type="SMART" id="SM00448">
    <property type="entry name" value="REC"/>
    <property type="match status" value="1"/>
</dbReference>
<name>A0ABV5VQ43_9BACL</name>
<dbReference type="Gene3D" id="1.10.10.10">
    <property type="entry name" value="Winged helix-like DNA-binding domain superfamily/Winged helix DNA-binding domain"/>
    <property type="match status" value="1"/>
</dbReference>
<dbReference type="InterPro" id="IPR001789">
    <property type="entry name" value="Sig_transdc_resp-reg_receiver"/>
</dbReference>
<dbReference type="PANTHER" id="PTHR35807">
    <property type="entry name" value="TRANSCRIPTIONAL REGULATOR REDD-RELATED"/>
    <property type="match status" value="1"/>
</dbReference>
<dbReference type="Pfam" id="PF00072">
    <property type="entry name" value="Response_reg"/>
    <property type="match status" value="1"/>
</dbReference>
<feature type="domain" description="Response regulatory" evidence="6">
    <location>
        <begin position="3"/>
        <end position="117"/>
    </location>
</feature>
<evidence type="ECO:0000313" key="7">
    <source>
        <dbReference type="EMBL" id="MFB9750278.1"/>
    </source>
</evidence>
<dbReference type="InterPro" id="IPR011990">
    <property type="entry name" value="TPR-like_helical_dom_sf"/>
</dbReference>
<dbReference type="PROSITE" id="PS50110">
    <property type="entry name" value="RESPONSE_REGULATORY"/>
    <property type="match status" value="1"/>
</dbReference>
<keyword evidence="2" id="KW-0805">Transcription regulation</keyword>
<sequence>MWKAILIDDEEIALDVLDIELMEIGGVEVVGKFQLVTEALEPCARLQPDLIFLDIEMPGTNGIAAAEMLFARCPDAEIIYVTAHHQYAIDAFDTNAIGYLLKPVAKERLIKALARFADLHERKTKRIGNGLVPPSAEQTGGREESPLSLKVLGSMELYAADGRLMTWRTKKTKELFALLWHYQGQPVYKYVILEELWPEYPVERSQRLFHTSLYYLRSMFKSEGYPDMVMYGDERYWIHSSIIQSDIDRLSDHLQASLSGKEWRETLPLYTGDYFETEHYQWANARRMELRLTWISSMVQALDNAEDDVQSMILRQLIRLEPNREEYYDMLFDCLNRAGDQAGARQTKAMKERMLLEEA</sequence>
<dbReference type="SMART" id="SM01043">
    <property type="entry name" value="BTAD"/>
    <property type="match status" value="1"/>
</dbReference>
<dbReference type="Gene3D" id="1.25.40.10">
    <property type="entry name" value="Tetratricopeptide repeat domain"/>
    <property type="match status" value="1"/>
</dbReference>
<feature type="modified residue" description="4-aspartylphosphate" evidence="5">
    <location>
        <position position="54"/>
    </location>
</feature>
<dbReference type="PANTHER" id="PTHR35807:SF2">
    <property type="entry name" value="TRANSCRIPTIONAL ACTIVATOR DOMAIN"/>
    <property type="match status" value="1"/>
</dbReference>
<reference evidence="7 8" key="1">
    <citation type="submission" date="2024-09" db="EMBL/GenBank/DDBJ databases">
        <authorList>
            <person name="Sun Q."/>
            <person name="Mori K."/>
        </authorList>
    </citation>
    <scope>NUCLEOTIDE SEQUENCE [LARGE SCALE GENOMIC DNA]</scope>
    <source>
        <strain evidence="7 8">JCM 12520</strain>
    </source>
</reference>
<evidence type="ECO:0000256" key="1">
    <source>
        <dbReference type="ARBA" id="ARBA00023012"/>
    </source>
</evidence>
<dbReference type="InterPro" id="IPR011006">
    <property type="entry name" value="CheY-like_superfamily"/>
</dbReference>
<organism evidence="7 8">
    <name type="scientific">Paenibacillus hodogayensis</name>
    <dbReference type="NCBI Taxonomy" id="279208"/>
    <lineage>
        <taxon>Bacteria</taxon>
        <taxon>Bacillati</taxon>
        <taxon>Bacillota</taxon>
        <taxon>Bacilli</taxon>
        <taxon>Bacillales</taxon>
        <taxon>Paenibacillaceae</taxon>
        <taxon>Paenibacillus</taxon>
    </lineage>
</organism>
<keyword evidence="1" id="KW-0902">Two-component regulatory system</keyword>
<dbReference type="SUPFAM" id="SSF46894">
    <property type="entry name" value="C-terminal effector domain of the bipartite response regulators"/>
    <property type="match status" value="1"/>
</dbReference>
<proteinExistence type="predicted"/>
<dbReference type="InterPro" id="IPR036388">
    <property type="entry name" value="WH-like_DNA-bd_sf"/>
</dbReference>
<dbReference type="SUPFAM" id="SSF52172">
    <property type="entry name" value="CheY-like"/>
    <property type="match status" value="1"/>
</dbReference>
<accession>A0ABV5VQ43</accession>
<protein>
    <submittedName>
        <fullName evidence="7">Response regulator</fullName>
    </submittedName>
</protein>